<dbReference type="InterPro" id="IPR050097">
    <property type="entry name" value="Ferredoxin-NADP_redctase_2"/>
</dbReference>
<name>A0AA35CM83_9FIRM</name>
<evidence type="ECO:0000256" key="2">
    <source>
        <dbReference type="ARBA" id="ARBA00022827"/>
    </source>
</evidence>
<evidence type="ECO:0000256" key="4">
    <source>
        <dbReference type="ARBA" id="ARBA00023002"/>
    </source>
</evidence>
<feature type="binding site" evidence="5">
    <location>
        <position position="127"/>
    </location>
    <ligand>
        <name>FAD</name>
        <dbReference type="ChEBI" id="CHEBI:57692"/>
    </ligand>
</feature>
<proteinExistence type="inferred from homology"/>
<feature type="domain" description="FAD/NAD(P)-binding" evidence="6">
    <location>
        <begin position="9"/>
        <end position="302"/>
    </location>
</feature>
<reference evidence="7" key="1">
    <citation type="submission" date="2022-03" db="EMBL/GenBank/DDBJ databases">
        <title>Complete genome sequence of Caldinitratiruptor microaerophilus.</title>
        <authorList>
            <person name="Mukaiyama R."/>
            <person name="Nishiyama T."/>
            <person name="Ueda K."/>
        </authorList>
    </citation>
    <scope>NUCLEOTIDE SEQUENCE</scope>
    <source>
        <strain evidence="7">JCM 16183</strain>
    </source>
</reference>
<dbReference type="PRINTS" id="PR00469">
    <property type="entry name" value="PNDRDTASEII"/>
</dbReference>
<keyword evidence="4 5" id="KW-0560">Oxidoreductase</keyword>
<dbReference type="InterPro" id="IPR022890">
    <property type="entry name" value="Fd--NADP_Rdtase_type_2"/>
</dbReference>
<dbReference type="Gene3D" id="3.50.50.60">
    <property type="entry name" value="FAD/NAD(P)-binding domain"/>
    <property type="match status" value="2"/>
</dbReference>
<evidence type="ECO:0000313" key="8">
    <source>
        <dbReference type="Proteomes" id="UP001163687"/>
    </source>
</evidence>
<evidence type="ECO:0000313" key="7">
    <source>
        <dbReference type="EMBL" id="BDG60958.1"/>
    </source>
</evidence>
<dbReference type="InterPro" id="IPR036188">
    <property type="entry name" value="FAD/NAD-bd_sf"/>
</dbReference>
<dbReference type="SUPFAM" id="SSF51905">
    <property type="entry name" value="FAD/NAD(P)-binding domain"/>
    <property type="match status" value="1"/>
</dbReference>
<comment type="subunit">
    <text evidence="5">Homodimer.</text>
</comment>
<evidence type="ECO:0000256" key="5">
    <source>
        <dbReference type="HAMAP-Rule" id="MF_01685"/>
    </source>
</evidence>
<feature type="binding site" evidence="5">
    <location>
        <position position="93"/>
    </location>
    <ligand>
        <name>FAD</name>
        <dbReference type="ChEBI" id="CHEBI:57692"/>
    </ligand>
</feature>
<protein>
    <recommendedName>
        <fullName evidence="5">Ferredoxin--NADP reductase</fullName>
        <shortName evidence="5">FNR</shortName>
        <shortName evidence="5">Fd-NADP(+) reductase</shortName>
        <ecNumber evidence="5">1.18.1.2</ecNumber>
    </recommendedName>
</protein>
<dbReference type="Proteomes" id="UP001163687">
    <property type="component" value="Chromosome"/>
</dbReference>
<dbReference type="AlphaFoldDB" id="A0AA35CM83"/>
<sequence>MSEHSADLYDITFIGGGPTGLFGIFYAGMRHARTKVIESLPELGGQLTALYPEKYIYDVGGFPEVLARDLVENLKKQAFTANPDCTVCLGERVIGLTREADGTFTLTTDKGTHRSRAVIITAGIGGFEPNRLPNEDAQRFEGKGVWYNIPELAWFQGKQVLVIGGGDSAVDYALMLEPIARHVTLIHRRDGFRAHDASVKKLAESSVEVKLFYELKSLSGDGWVREATIFDNRTKEETTIPVDAVVIGTGFKASLGAIKDWGLEMKGNQIVVNSKGETNIPGVYAAGDIAWYPGKIRLIATGFGEVATAVNNAKAFIDPGSAVFPGHSSEKSEEKKELSEKK</sequence>
<gene>
    <name evidence="7" type="ORF">caldi_20480</name>
</gene>
<feature type="binding site" evidence="5">
    <location>
        <position position="19"/>
    </location>
    <ligand>
        <name>FAD</name>
        <dbReference type="ChEBI" id="CHEBI:57692"/>
    </ligand>
</feature>
<comment type="cofactor">
    <cofactor evidence="5">
        <name>FAD</name>
        <dbReference type="ChEBI" id="CHEBI:57692"/>
    </cofactor>
    <text evidence="5">Binds 1 FAD per subunit.</text>
</comment>
<comment type="catalytic activity">
    <reaction evidence="5">
        <text>2 reduced [2Fe-2S]-[ferredoxin] + NADP(+) + H(+) = 2 oxidized [2Fe-2S]-[ferredoxin] + NADPH</text>
        <dbReference type="Rhea" id="RHEA:20125"/>
        <dbReference type="Rhea" id="RHEA-COMP:10000"/>
        <dbReference type="Rhea" id="RHEA-COMP:10001"/>
        <dbReference type="ChEBI" id="CHEBI:15378"/>
        <dbReference type="ChEBI" id="CHEBI:33737"/>
        <dbReference type="ChEBI" id="CHEBI:33738"/>
        <dbReference type="ChEBI" id="CHEBI:57783"/>
        <dbReference type="ChEBI" id="CHEBI:58349"/>
        <dbReference type="EC" id="1.18.1.2"/>
    </reaction>
</comment>
<dbReference type="InterPro" id="IPR023753">
    <property type="entry name" value="FAD/NAD-binding_dom"/>
</dbReference>
<feature type="binding site" evidence="5">
    <location>
        <position position="38"/>
    </location>
    <ligand>
        <name>FAD</name>
        <dbReference type="ChEBI" id="CHEBI:57692"/>
    </ligand>
</feature>
<dbReference type="EMBL" id="AP025628">
    <property type="protein sequence ID" value="BDG60958.1"/>
    <property type="molecule type" value="Genomic_DNA"/>
</dbReference>
<organism evidence="7 8">
    <name type="scientific">Caldinitratiruptor microaerophilus</name>
    <dbReference type="NCBI Taxonomy" id="671077"/>
    <lineage>
        <taxon>Bacteria</taxon>
        <taxon>Bacillati</taxon>
        <taxon>Bacillota</taxon>
        <taxon>Clostridia</taxon>
        <taxon>Eubacteriales</taxon>
        <taxon>Symbiobacteriaceae</taxon>
        <taxon>Caldinitratiruptor</taxon>
    </lineage>
</organism>
<dbReference type="EC" id="1.18.1.2" evidence="5"/>
<dbReference type="RefSeq" id="WP_264841641.1">
    <property type="nucleotide sequence ID" value="NZ_AP025628.1"/>
</dbReference>
<dbReference type="KEGG" id="cmic:caldi_20480"/>
<feature type="binding site" evidence="5">
    <location>
        <position position="46"/>
    </location>
    <ligand>
        <name>FAD</name>
        <dbReference type="ChEBI" id="CHEBI:57692"/>
    </ligand>
</feature>
<evidence type="ECO:0000256" key="1">
    <source>
        <dbReference type="ARBA" id="ARBA00022630"/>
    </source>
</evidence>
<dbReference type="HAMAP" id="MF_01685">
    <property type="entry name" value="FENR2"/>
    <property type="match status" value="1"/>
</dbReference>
<dbReference type="PRINTS" id="PR00368">
    <property type="entry name" value="FADPNR"/>
</dbReference>
<dbReference type="Pfam" id="PF07992">
    <property type="entry name" value="Pyr_redox_2"/>
    <property type="match status" value="1"/>
</dbReference>
<keyword evidence="3 5" id="KW-0521">NADP</keyword>
<dbReference type="PANTHER" id="PTHR48105">
    <property type="entry name" value="THIOREDOXIN REDUCTASE 1-RELATED-RELATED"/>
    <property type="match status" value="1"/>
</dbReference>
<dbReference type="GO" id="GO:0004324">
    <property type="term" value="F:ferredoxin-NADP+ reductase activity"/>
    <property type="evidence" value="ECO:0007669"/>
    <property type="project" value="UniProtKB-UniRule"/>
</dbReference>
<keyword evidence="1 5" id="KW-0285">Flavoprotein</keyword>
<dbReference type="GO" id="GO:0050661">
    <property type="term" value="F:NADP binding"/>
    <property type="evidence" value="ECO:0007669"/>
    <property type="project" value="UniProtKB-UniRule"/>
</dbReference>
<keyword evidence="2 5" id="KW-0274">FAD</keyword>
<accession>A0AA35CM83</accession>
<evidence type="ECO:0000256" key="3">
    <source>
        <dbReference type="ARBA" id="ARBA00022857"/>
    </source>
</evidence>
<evidence type="ECO:0000259" key="6">
    <source>
        <dbReference type="Pfam" id="PF07992"/>
    </source>
</evidence>
<feature type="binding site" evidence="5">
    <location>
        <position position="288"/>
    </location>
    <ligand>
        <name>FAD</name>
        <dbReference type="ChEBI" id="CHEBI:57692"/>
    </ligand>
</feature>
<comment type="similarity">
    <text evidence="5">Belongs to the ferredoxin--NADP reductase type 2 family.</text>
</comment>
<keyword evidence="8" id="KW-1185">Reference proteome</keyword>
<feature type="binding site" evidence="5">
    <location>
        <position position="329"/>
    </location>
    <ligand>
        <name>FAD</name>
        <dbReference type="ChEBI" id="CHEBI:57692"/>
    </ligand>
</feature>
<feature type="binding site" evidence="5">
    <location>
        <position position="51"/>
    </location>
    <ligand>
        <name>FAD</name>
        <dbReference type="ChEBI" id="CHEBI:57692"/>
    </ligand>
</feature>
<dbReference type="GO" id="GO:0050660">
    <property type="term" value="F:flavin adenine dinucleotide binding"/>
    <property type="evidence" value="ECO:0007669"/>
    <property type="project" value="UniProtKB-UniRule"/>
</dbReference>